<dbReference type="Gene3D" id="3.40.50.300">
    <property type="entry name" value="P-loop containing nucleotide triphosphate hydrolases"/>
    <property type="match status" value="1"/>
</dbReference>
<organism evidence="7 8">
    <name type="scientific">Corynebacterium bovis DSM 20582 = CIP 54.80</name>
    <dbReference type="NCBI Taxonomy" id="927655"/>
    <lineage>
        <taxon>Bacteria</taxon>
        <taxon>Bacillati</taxon>
        <taxon>Actinomycetota</taxon>
        <taxon>Actinomycetes</taxon>
        <taxon>Mycobacteriales</taxon>
        <taxon>Corynebacteriaceae</taxon>
        <taxon>Corynebacterium</taxon>
    </lineage>
</organism>
<evidence type="ECO:0000256" key="3">
    <source>
        <dbReference type="ARBA" id="ARBA00022777"/>
    </source>
</evidence>
<dbReference type="PANTHER" id="PTHR34383">
    <property type="entry name" value="POLYPHOSPHATE:AMP PHOSPHOTRANSFERASE-RELATED"/>
    <property type="match status" value="1"/>
</dbReference>
<comment type="subunit">
    <text evidence="4">Homotetramer.</text>
</comment>
<feature type="compositionally biased region" description="Basic and acidic residues" evidence="5">
    <location>
        <begin position="272"/>
        <end position="283"/>
    </location>
</feature>
<dbReference type="NCBIfam" id="TIGR03707">
    <property type="entry name" value="PPK2_P_aer"/>
    <property type="match status" value="1"/>
</dbReference>
<dbReference type="Proteomes" id="UP000612712">
    <property type="component" value="Unassembled WGS sequence"/>
</dbReference>
<feature type="domain" description="Polyphosphate kinase-2-related" evidence="6">
    <location>
        <begin position="46"/>
        <end position="271"/>
    </location>
</feature>
<keyword evidence="2 4" id="KW-0808">Transferase</keyword>
<feature type="region of interest" description="Disordered" evidence="5">
    <location>
        <begin position="1"/>
        <end position="45"/>
    </location>
</feature>
<dbReference type="AlphaFoldDB" id="A0A8H9YAZ4"/>
<feature type="compositionally biased region" description="Low complexity" evidence="5">
    <location>
        <begin position="316"/>
        <end position="340"/>
    </location>
</feature>
<dbReference type="GO" id="GO:0008976">
    <property type="term" value="F:polyphosphate kinase activity"/>
    <property type="evidence" value="ECO:0007669"/>
    <property type="project" value="UniProtKB-UniRule"/>
</dbReference>
<sequence>MSPQHTSPTPPAPDADGASTPDKRTAAGPGPSTAPSPTAGTRPPKLRKAAYEKELRRLQAELVEMQQWVRETGARVVVIMEGRDAAGKGSAIKRITQYLNPRYCRVEALPAPNSREQGQWYFQRYIEKLPTAGEIVIFDRSWYNRAGVERVMGFCTSQEYRRFLHQAPIVERLLVEDGILLRKYWFSVSDEEQIRRFTSRRDDPLRQWKLSPMDLQSITRWEDYSRAKDEMFVHTDTPSAPWFTVESEDKKRSRINVITHLLASIPWERVEHTPPEIPERPEETSTYQRPPRTDFRYVPDVAAALEKHPSGGGRAGKTSAEAGKSAKAGGNGKNAKAGKNGKNGKAGKNGKSGKNGKNGK</sequence>
<dbReference type="GO" id="GO:0006793">
    <property type="term" value="P:phosphorus metabolic process"/>
    <property type="evidence" value="ECO:0007669"/>
    <property type="project" value="InterPro"/>
</dbReference>
<name>A0A8H9YAZ4_9CORY</name>
<feature type="compositionally biased region" description="Low complexity" evidence="5">
    <location>
        <begin position="26"/>
        <end position="43"/>
    </location>
</feature>
<dbReference type="RefSeq" id="WP_010270427.1">
    <property type="nucleotide sequence ID" value="NZ_AENJ01000233.1"/>
</dbReference>
<proteinExistence type="inferred from homology"/>
<dbReference type="InterPro" id="IPR022486">
    <property type="entry name" value="PPK2_PA0141"/>
</dbReference>
<dbReference type="SUPFAM" id="SSF52540">
    <property type="entry name" value="P-loop containing nucleoside triphosphate hydrolases"/>
    <property type="match status" value="1"/>
</dbReference>
<keyword evidence="3 4" id="KW-0418">Kinase</keyword>
<evidence type="ECO:0000313" key="8">
    <source>
        <dbReference type="Proteomes" id="UP000612712"/>
    </source>
</evidence>
<reference evidence="7" key="1">
    <citation type="submission" date="2020-08" db="EMBL/GenBank/DDBJ databases">
        <title>Sequencing the genomes of 1000 actinobacteria strains.</title>
        <authorList>
            <person name="Klenk H.-P."/>
        </authorList>
    </citation>
    <scope>NUCLEOTIDE SEQUENCE</scope>
    <source>
        <strain evidence="7">DSM 20582</strain>
    </source>
</reference>
<dbReference type="Pfam" id="PF03976">
    <property type="entry name" value="PPK2"/>
    <property type="match status" value="1"/>
</dbReference>
<dbReference type="EMBL" id="JACHWT010000003">
    <property type="protein sequence ID" value="MBB3115766.1"/>
    <property type="molecule type" value="Genomic_DNA"/>
</dbReference>
<dbReference type="InterPro" id="IPR027417">
    <property type="entry name" value="P-loop_NTPase"/>
</dbReference>
<gene>
    <name evidence="7" type="ORF">FHU32_000982</name>
</gene>
<comment type="caution">
    <text evidence="7">The sequence shown here is derived from an EMBL/GenBank/DDBJ whole genome shotgun (WGS) entry which is preliminary data.</text>
</comment>
<evidence type="ECO:0000259" key="6">
    <source>
        <dbReference type="Pfam" id="PF03976"/>
    </source>
</evidence>
<protein>
    <recommendedName>
        <fullName evidence="4">ADP/GDP-polyphosphate phosphotransferase</fullName>
        <ecNumber evidence="4">2.7.4.-</ecNumber>
    </recommendedName>
    <alternativeName>
        <fullName evidence="4">Polyphosphate kinase PPK2</fullName>
    </alternativeName>
</protein>
<evidence type="ECO:0000256" key="1">
    <source>
        <dbReference type="ARBA" id="ARBA00009924"/>
    </source>
</evidence>
<dbReference type="EC" id="2.7.4.-" evidence="4"/>
<dbReference type="PANTHER" id="PTHR34383:SF1">
    <property type="entry name" value="ADP-POLYPHOSPHATE PHOSPHOTRANSFERASE"/>
    <property type="match status" value="1"/>
</dbReference>
<evidence type="ECO:0000256" key="5">
    <source>
        <dbReference type="SAM" id="MobiDB-lite"/>
    </source>
</evidence>
<evidence type="ECO:0000256" key="2">
    <source>
        <dbReference type="ARBA" id="ARBA00022679"/>
    </source>
</evidence>
<evidence type="ECO:0000256" key="4">
    <source>
        <dbReference type="RuleBase" id="RU369062"/>
    </source>
</evidence>
<accession>A0A8H9YAZ4</accession>
<comment type="similarity">
    <text evidence="1 4">Belongs to the polyphosphate kinase 2 (PPK2) family. Class I subfamily.</text>
</comment>
<dbReference type="InterPro" id="IPR022488">
    <property type="entry name" value="PPK2-related"/>
</dbReference>
<comment type="function">
    <text evidence="4">Uses inorganic polyphosphate (polyP) as a donor to convert GDP to GTP or ADP to ATP.</text>
</comment>
<evidence type="ECO:0000313" key="7">
    <source>
        <dbReference type="EMBL" id="MBB3115766.1"/>
    </source>
</evidence>
<feature type="region of interest" description="Disordered" evidence="5">
    <location>
        <begin position="272"/>
        <end position="360"/>
    </location>
</feature>